<dbReference type="GO" id="GO:0016740">
    <property type="term" value="F:transferase activity"/>
    <property type="evidence" value="ECO:0007669"/>
    <property type="project" value="UniProtKB-KW"/>
</dbReference>
<dbReference type="InterPro" id="IPR050834">
    <property type="entry name" value="Glycosyltransf_2"/>
</dbReference>
<evidence type="ECO:0000313" key="2">
    <source>
        <dbReference type="EMBL" id="CAA9474038.1"/>
    </source>
</evidence>
<reference evidence="2" key="1">
    <citation type="submission" date="2020-02" db="EMBL/GenBank/DDBJ databases">
        <authorList>
            <person name="Meier V. D."/>
        </authorList>
    </citation>
    <scope>NUCLEOTIDE SEQUENCE</scope>
    <source>
        <strain evidence="2">AVDCRST_MAG38</strain>
    </source>
</reference>
<protein>
    <submittedName>
        <fullName evidence="2">Glycosyl transferase, family 2</fullName>
    </submittedName>
</protein>
<keyword evidence="2" id="KW-0808">Transferase</keyword>
<dbReference type="Gene3D" id="3.90.550.10">
    <property type="entry name" value="Spore Coat Polysaccharide Biosynthesis Protein SpsA, Chain A"/>
    <property type="match status" value="1"/>
</dbReference>
<name>A0A6J4RR32_9ACTN</name>
<proteinExistence type="predicted"/>
<feature type="domain" description="Glycosyltransferase 2-like" evidence="1">
    <location>
        <begin position="8"/>
        <end position="118"/>
    </location>
</feature>
<sequence>MRPMPRVSVVMPVFEQAAFVPRAVASLLAQTEGDWELIVVDDGSTEDVAAALTPFAADPRIALHRLAGNRGLGAALNVGLEHARAALVAYLPADDLLHADHLATLLDLIGEDAALAHSACAPADSGLQLVQLMHRRTGERWVERSELESDDLELLLLGRLRRRGRVASGERVTCSWTQHPAQRHRRVRESLDGGVNAFRAAYRVGHPLRLHSSETGLLDEVERYRRARARPPGRRGPDGLRILLAGELAFNPDRVLALEERGHELLGLWIDDPLGFNTVGPLPFGGIADLDSIADVRGRGIDVIYALLNWRAVPLAHALLEANTGVPLVFHFKEAPQRSIARGEWRLLADVASRADALILSSPEERAWFEAALPGRLDPERTMVLDGDLPKRDWLDAAPSAPLSAADGRPRTVLLGRPYGFDDALLGGLRARGIEVVVHSGRTGVEPRDWVRVLSRYDAGWLHPVRAANGGDVLRATWDDLNLPARIPTMLAAGLPLILPRNPQGEIHAAQALGESLGAALPYDDLDELAERLGDQAGQAKLRADAWARREEMTFDFHADRLLELLQAVARG</sequence>
<dbReference type="PANTHER" id="PTHR43685">
    <property type="entry name" value="GLYCOSYLTRANSFERASE"/>
    <property type="match status" value="1"/>
</dbReference>
<dbReference type="CDD" id="cd00761">
    <property type="entry name" value="Glyco_tranf_GTA_type"/>
    <property type="match status" value="1"/>
</dbReference>
<dbReference type="PANTHER" id="PTHR43685:SF2">
    <property type="entry name" value="GLYCOSYLTRANSFERASE 2-LIKE DOMAIN-CONTAINING PROTEIN"/>
    <property type="match status" value="1"/>
</dbReference>
<dbReference type="SUPFAM" id="SSF53448">
    <property type="entry name" value="Nucleotide-diphospho-sugar transferases"/>
    <property type="match status" value="1"/>
</dbReference>
<dbReference type="EMBL" id="CADCVJ010000116">
    <property type="protein sequence ID" value="CAA9474038.1"/>
    <property type="molecule type" value="Genomic_DNA"/>
</dbReference>
<organism evidence="2">
    <name type="scientific">uncultured Solirubrobacteraceae bacterium</name>
    <dbReference type="NCBI Taxonomy" id="1162706"/>
    <lineage>
        <taxon>Bacteria</taxon>
        <taxon>Bacillati</taxon>
        <taxon>Actinomycetota</taxon>
        <taxon>Thermoleophilia</taxon>
        <taxon>Solirubrobacterales</taxon>
        <taxon>Solirubrobacteraceae</taxon>
        <taxon>environmental samples</taxon>
    </lineage>
</organism>
<dbReference type="InterPro" id="IPR001173">
    <property type="entry name" value="Glyco_trans_2-like"/>
</dbReference>
<evidence type="ECO:0000259" key="1">
    <source>
        <dbReference type="Pfam" id="PF00535"/>
    </source>
</evidence>
<dbReference type="Pfam" id="PF00535">
    <property type="entry name" value="Glycos_transf_2"/>
    <property type="match status" value="1"/>
</dbReference>
<dbReference type="InterPro" id="IPR029044">
    <property type="entry name" value="Nucleotide-diphossugar_trans"/>
</dbReference>
<dbReference type="AlphaFoldDB" id="A0A6J4RR32"/>
<accession>A0A6J4RR32</accession>
<gene>
    <name evidence="2" type="ORF">AVDCRST_MAG38-1527</name>
</gene>